<dbReference type="Proteomes" id="UP000821865">
    <property type="component" value="Chromosome 11"/>
</dbReference>
<accession>A0ACB8DLC5</accession>
<dbReference type="EMBL" id="CM023480">
    <property type="protein sequence ID" value="KAH7971540.1"/>
    <property type="molecule type" value="Genomic_DNA"/>
</dbReference>
<proteinExistence type="predicted"/>
<protein>
    <submittedName>
        <fullName evidence="1">Uncharacterized protein</fullName>
    </submittedName>
</protein>
<name>A0ACB8DLC5_DERSI</name>
<gene>
    <name evidence="1" type="ORF">HPB49_025613</name>
</gene>
<evidence type="ECO:0000313" key="1">
    <source>
        <dbReference type="EMBL" id="KAH7971540.1"/>
    </source>
</evidence>
<keyword evidence="2" id="KW-1185">Reference proteome</keyword>
<reference evidence="1" key="1">
    <citation type="submission" date="2020-05" db="EMBL/GenBank/DDBJ databases">
        <title>Large-scale comparative analyses of tick genomes elucidate their genetic diversity and vector capacities.</title>
        <authorList>
            <person name="Jia N."/>
            <person name="Wang J."/>
            <person name="Shi W."/>
            <person name="Du L."/>
            <person name="Sun Y."/>
            <person name="Zhan W."/>
            <person name="Jiang J."/>
            <person name="Wang Q."/>
            <person name="Zhang B."/>
            <person name="Ji P."/>
            <person name="Sakyi L.B."/>
            <person name="Cui X."/>
            <person name="Yuan T."/>
            <person name="Jiang B."/>
            <person name="Yang W."/>
            <person name="Lam T.T.-Y."/>
            <person name="Chang Q."/>
            <person name="Ding S."/>
            <person name="Wang X."/>
            <person name="Zhu J."/>
            <person name="Ruan X."/>
            <person name="Zhao L."/>
            <person name="Wei J."/>
            <person name="Que T."/>
            <person name="Du C."/>
            <person name="Cheng J."/>
            <person name="Dai P."/>
            <person name="Han X."/>
            <person name="Huang E."/>
            <person name="Gao Y."/>
            <person name="Liu J."/>
            <person name="Shao H."/>
            <person name="Ye R."/>
            <person name="Li L."/>
            <person name="Wei W."/>
            <person name="Wang X."/>
            <person name="Wang C."/>
            <person name="Yang T."/>
            <person name="Huo Q."/>
            <person name="Li W."/>
            <person name="Guo W."/>
            <person name="Chen H."/>
            <person name="Zhou L."/>
            <person name="Ni X."/>
            <person name="Tian J."/>
            <person name="Zhou Y."/>
            <person name="Sheng Y."/>
            <person name="Liu T."/>
            <person name="Pan Y."/>
            <person name="Xia L."/>
            <person name="Li J."/>
            <person name="Zhao F."/>
            <person name="Cao W."/>
        </authorList>
    </citation>
    <scope>NUCLEOTIDE SEQUENCE</scope>
    <source>
        <strain evidence="1">Dsil-2018</strain>
    </source>
</reference>
<evidence type="ECO:0000313" key="2">
    <source>
        <dbReference type="Proteomes" id="UP000821865"/>
    </source>
</evidence>
<comment type="caution">
    <text evidence="1">The sequence shown here is derived from an EMBL/GenBank/DDBJ whole genome shotgun (WGS) entry which is preliminary data.</text>
</comment>
<sequence length="119" mass="13899">MLFTTGPPRKVSFLFSTVTGLKQQPKEVQAATFLVIIGEEGRRAFYTFKFEDEDEKQDADKLIKKFEAHYKPATNLTFNEFRFVSRDQRQGEAFNERQIDLRTLARQSFICQNNRNLPG</sequence>
<organism evidence="1 2">
    <name type="scientific">Dermacentor silvarum</name>
    <name type="common">Tick</name>
    <dbReference type="NCBI Taxonomy" id="543639"/>
    <lineage>
        <taxon>Eukaryota</taxon>
        <taxon>Metazoa</taxon>
        <taxon>Ecdysozoa</taxon>
        <taxon>Arthropoda</taxon>
        <taxon>Chelicerata</taxon>
        <taxon>Arachnida</taxon>
        <taxon>Acari</taxon>
        <taxon>Parasitiformes</taxon>
        <taxon>Ixodida</taxon>
        <taxon>Ixodoidea</taxon>
        <taxon>Ixodidae</taxon>
        <taxon>Rhipicephalinae</taxon>
        <taxon>Dermacentor</taxon>
    </lineage>
</organism>